<dbReference type="HAMAP" id="MF_02088">
    <property type="entry name" value="Q_prec_transport"/>
    <property type="match status" value="1"/>
</dbReference>
<accession>A0A7X0LMK9</accession>
<comment type="similarity">
    <text evidence="1">Belongs to the vitamin uptake transporter (VUT/ECF) (TC 2.A.88) family. Q precursor transporter subfamily.</text>
</comment>
<dbReference type="PANTHER" id="PTHR34300:SF2">
    <property type="entry name" value="QUEUOSINE PRECURSOR TRANSPORTER-RELATED"/>
    <property type="match status" value="1"/>
</dbReference>
<dbReference type="AlphaFoldDB" id="A0A7X0LMK9"/>
<dbReference type="Pfam" id="PF02592">
    <property type="entry name" value="Vut_1"/>
    <property type="match status" value="1"/>
</dbReference>
<comment type="caution">
    <text evidence="2">The sequence shown here is derived from an EMBL/GenBank/DDBJ whole genome shotgun (WGS) entry which is preliminary data.</text>
</comment>
<dbReference type="GO" id="GO:0005886">
    <property type="term" value="C:plasma membrane"/>
    <property type="evidence" value="ECO:0007669"/>
    <property type="project" value="UniProtKB-SubCell"/>
</dbReference>
<reference evidence="2 3" key="1">
    <citation type="submission" date="2020-08" db="EMBL/GenBank/DDBJ databases">
        <title>Genomic Encyclopedia of Type Strains, Phase IV (KMG-IV): sequencing the most valuable type-strain genomes for metagenomic binning, comparative biology and taxonomic classification.</title>
        <authorList>
            <person name="Goeker M."/>
        </authorList>
    </citation>
    <scope>NUCLEOTIDE SEQUENCE [LARGE SCALE GENOMIC DNA]</scope>
    <source>
        <strain evidence="2 3">DSM 103725</strain>
    </source>
</reference>
<comment type="function">
    <text evidence="1">Involved in the import of queuosine (Q) precursors, required for Q precursor salvage.</text>
</comment>
<dbReference type="PANTHER" id="PTHR34300">
    <property type="entry name" value="QUEUOSINE PRECURSOR TRANSPORTER-RELATED"/>
    <property type="match status" value="1"/>
</dbReference>
<feature type="transmembrane region" description="Helical" evidence="1">
    <location>
        <begin position="93"/>
        <end position="113"/>
    </location>
</feature>
<dbReference type="InterPro" id="IPR003744">
    <property type="entry name" value="YhhQ"/>
</dbReference>
<dbReference type="GO" id="GO:0022857">
    <property type="term" value="F:transmembrane transporter activity"/>
    <property type="evidence" value="ECO:0007669"/>
    <property type="project" value="UniProtKB-UniRule"/>
</dbReference>
<keyword evidence="1" id="KW-0472">Membrane</keyword>
<feature type="transmembrane region" description="Helical" evidence="1">
    <location>
        <begin position="20"/>
        <end position="43"/>
    </location>
</feature>
<feature type="transmembrane region" description="Helical" evidence="1">
    <location>
        <begin position="154"/>
        <end position="178"/>
    </location>
</feature>
<evidence type="ECO:0000256" key="1">
    <source>
        <dbReference type="HAMAP-Rule" id="MF_02088"/>
    </source>
</evidence>
<sequence length="287" mass="32061">MSTASPGIDPAILHQRRERVFLVLAGLFLGTLTMLNLLGISRFLVLASYGGESGLQWGIPGELTFAVAVGVLPYPITFLCTDLISEFYGRKRANFLVLVGLLLNLWVVLILWIGGELPGFLPNDAGGGFPVQPEYNADKGLYEETGWTFYQIRFLAISSVFASMIAYLAAQLIDVQVFHFWKRLTKGKHLWLRNNGSTIISQFVDTFAVITITHFYAHALPVDDAKAIWPQLWLFIITGFVFKLVAALIDTPVIYLAVAFFKKYLHLDPTAEHNADVEEIQMFSSPQ</sequence>
<keyword evidence="1" id="KW-1133">Transmembrane helix</keyword>
<feature type="transmembrane region" description="Helical" evidence="1">
    <location>
        <begin position="232"/>
        <end position="258"/>
    </location>
</feature>
<keyword evidence="1" id="KW-0813">Transport</keyword>
<organism evidence="2 3">
    <name type="scientific">Algisphaera agarilytica</name>
    <dbReference type="NCBI Taxonomy" id="1385975"/>
    <lineage>
        <taxon>Bacteria</taxon>
        <taxon>Pseudomonadati</taxon>
        <taxon>Planctomycetota</taxon>
        <taxon>Phycisphaerae</taxon>
        <taxon>Phycisphaerales</taxon>
        <taxon>Phycisphaeraceae</taxon>
        <taxon>Algisphaera</taxon>
    </lineage>
</organism>
<evidence type="ECO:0000313" key="3">
    <source>
        <dbReference type="Proteomes" id="UP000541810"/>
    </source>
</evidence>
<dbReference type="Proteomes" id="UP000541810">
    <property type="component" value="Unassembled WGS sequence"/>
</dbReference>
<evidence type="ECO:0000313" key="2">
    <source>
        <dbReference type="EMBL" id="MBB6431731.1"/>
    </source>
</evidence>
<dbReference type="RefSeq" id="WP_221435642.1">
    <property type="nucleotide sequence ID" value="NZ_JACHGY010000002.1"/>
</dbReference>
<keyword evidence="1" id="KW-0812">Transmembrane</keyword>
<feature type="transmembrane region" description="Helical" evidence="1">
    <location>
        <begin position="63"/>
        <end position="81"/>
    </location>
</feature>
<keyword evidence="3" id="KW-1185">Reference proteome</keyword>
<comment type="subcellular location">
    <subcellularLocation>
        <location evidence="1">Cell membrane</location>
        <topology evidence="1">Multi-pass membrane protein</topology>
    </subcellularLocation>
</comment>
<dbReference type="EMBL" id="JACHGY010000002">
    <property type="protein sequence ID" value="MBB6431731.1"/>
    <property type="molecule type" value="Genomic_DNA"/>
</dbReference>
<name>A0A7X0LMK9_9BACT</name>
<keyword evidence="1" id="KW-1003">Cell membrane</keyword>
<feature type="transmembrane region" description="Helical" evidence="1">
    <location>
        <begin position="199"/>
        <end position="220"/>
    </location>
</feature>
<protein>
    <recommendedName>
        <fullName evidence="1">Probable queuosine precursor transporter</fullName>
        <shortName evidence="1">Q precursor transporter</shortName>
    </recommendedName>
</protein>
<proteinExistence type="inferred from homology"/>
<dbReference type="NCBIfam" id="TIGR00697">
    <property type="entry name" value="queuosine precursor transporter"/>
    <property type="match status" value="1"/>
</dbReference>
<gene>
    <name evidence="2" type="ORF">HNQ40_003614</name>
</gene>